<dbReference type="AlphaFoldDB" id="A0A010SCC8"/>
<dbReference type="HOGENOM" id="CLU_1786689_0_0_1"/>
<dbReference type="EMBL" id="JARH01000321">
    <property type="protein sequence ID" value="EXF82383.1"/>
    <property type="molecule type" value="Genomic_DNA"/>
</dbReference>
<evidence type="ECO:0000256" key="1">
    <source>
        <dbReference type="SAM" id="MobiDB-lite"/>
    </source>
</evidence>
<organism evidence="2 3">
    <name type="scientific">Colletotrichum fioriniae PJ7</name>
    <dbReference type="NCBI Taxonomy" id="1445577"/>
    <lineage>
        <taxon>Eukaryota</taxon>
        <taxon>Fungi</taxon>
        <taxon>Dikarya</taxon>
        <taxon>Ascomycota</taxon>
        <taxon>Pezizomycotina</taxon>
        <taxon>Sordariomycetes</taxon>
        <taxon>Hypocreomycetidae</taxon>
        <taxon>Glomerellales</taxon>
        <taxon>Glomerellaceae</taxon>
        <taxon>Colletotrichum</taxon>
        <taxon>Colletotrichum acutatum species complex</taxon>
    </lineage>
</organism>
<protein>
    <submittedName>
        <fullName evidence="2">Uncharacterized protein</fullName>
    </submittedName>
</protein>
<accession>A0A010SCC8</accession>
<dbReference type="KEGG" id="cfj:CFIO01_01843"/>
<feature type="region of interest" description="Disordered" evidence="1">
    <location>
        <begin position="122"/>
        <end position="145"/>
    </location>
</feature>
<evidence type="ECO:0000313" key="3">
    <source>
        <dbReference type="Proteomes" id="UP000020467"/>
    </source>
</evidence>
<comment type="caution">
    <text evidence="2">The sequence shown here is derived from an EMBL/GenBank/DDBJ whole genome shotgun (WGS) entry which is preliminary data.</text>
</comment>
<dbReference type="Proteomes" id="UP000020467">
    <property type="component" value="Unassembled WGS sequence"/>
</dbReference>
<keyword evidence="3" id="KW-1185">Reference proteome</keyword>
<evidence type="ECO:0000313" key="2">
    <source>
        <dbReference type="EMBL" id="EXF82383.1"/>
    </source>
</evidence>
<reference evidence="2 3" key="1">
    <citation type="submission" date="2014-02" db="EMBL/GenBank/DDBJ databases">
        <title>The genome sequence of Colletotrichum fioriniae PJ7.</title>
        <authorList>
            <person name="Baroncelli R."/>
            <person name="Thon M.R."/>
        </authorList>
    </citation>
    <scope>NUCLEOTIDE SEQUENCE [LARGE SCALE GENOMIC DNA]</scope>
    <source>
        <strain evidence="2 3">PJ7</strain>
    </source>
</reference>
<sequence>MGAALPVFDGYYQIREFKNESAENALTSMDVNMQMVEAVKALMRMYNATRNCHDCQLTGTGTNSSLVPCFHTHAPAFMFYGLGHLLQVVRDQAKEFEEEKKKQLAVNAQLWAEVNKKLEPFHLASRPRHDSQDAGGGSFGPLSEA</sequence>
<gene>
    <name evidence="2" type="ORF">CFIO01_01843</name>
</gene>
<name>A0A010SCC8_9PEZI</name>
<proteinExistence type="predicted"/>